<dbReference type="Pfam" id="PF26639">
    <property type="entry name" value="Het-6_barrel"/>
    <property type="match status" value="1"/>
</dbReference>
<organism evidence="2 3">
    <name type="scientific">Staphylotrichum longicolle</name>
    <dbReference type="NCBI Taxonomy" id="669026"/>
    <lineage>
        <taxon>Eukaryota</taxon>
        <taxon>Fungi</taxon>
        <taxon>Dikarya</taxon>
        <taxon>Ascomycota</taxon>
        <taxon>Pezizomycotina</taxon>
        <taxon>Sordariomycetes</taxon>
        <taxon>Sordariomycetidae</taxon>
        <taxon>Sordariales</taxon>
        <taxon>Chaetomiaceae</taxon>
        <taxon>Staphylotrichum</taxon>
    </lineage>
</organism>
<dbReference type="InterPro" id="IPR010730">
    <property type="entry name" value="HET"/>
</dbReference>
<accession>A0AAD4FAZ1</accession>
<comment type="caution">
    <text evidence="2">The sequence shown here is derived from an EMBL/GenBank/DDBJ whole genome shotgun (WGS) entry which is preliminary data.</text>
</comment>
<proteinExistence type="predicted"/>
<feature type="domain" description="Heterokaryon incompatibility" evidence="1">
    <location>
        <begin position="89"/>
        <end position="249"/>
    </location>
</feature>
<evidence type="ECO:0000313" key="2">
    <source>
        <dbReference type="EMBL" id="KAG7293948.1"/>
    </source>
</evidence>
<protein>
    <recommendedName>
        <fullName evidence="1">Heterokaryon incompatibility domain-containing protein</fullName>
    </recommendedName>
</protein>
<dbReference type="AlphaFoldDB" id="A0AAD4FAZ1"/>
<evidence type="ECO:0000259" key="1">
    <source>
        <dbReference type="Pfam" id="PF06985"/>
    </source>
</evidence>
<gene>
    <name evidence="2" type="ORF">NEMBOFW57_004009</name>
</gene>
<dbReference type="PANTHER" id="PTHR24148">
    <property type="entry name" value="ANKYRIN REPEAT DOMAIN-CONTAINING PROTEIN 39 HOMOLOG-RELATED"/>
    <property type="match status" value="1"/>
</dbReference>
<name>A0AAD4FAZ1_9PEZI</name>
<dbReference type="Pfam" id="PF06985">
    <property type="entry name" value="HET"/>
    <property type="match status" value="1"/>
</dbReference>
<sequence length="725" mass="82556">MSRMFIPRADLDPEFDTASARECRASWDWDEARGSLQRPKPYTYSPLSADPAEEEIRLLEILPRTPGFEHIIECNLHHVPVSTRKSRPYEALSYRWGESSLGRWVIINDASLGRSSPEVTDNLYSALWRLQKPPGSRMMWIDAICINQKDDDEKAAQVLLMRNIYFSAKRTIIWLGEHSEDGRSERGVQFMLRILSVRVYDQKHGIKRDLFQQPQGSGPKLPAPTSPLWWYMLSLLERDWFGRAWIVQELCVPSADPLVMMGSYQLGWDEFWSAVTFTTEIAGPRLAAWDSAALYIDQCEKLDQLRNQYQQKRGDTHGLTDMEVLVYSQSSKAERPHDHLFAFYGLLARDSHHPHRDYGLPEPNYRLAVEEIYRQAAVSLIRRLGTLDLLSLTSITLQGRAPTTPQIAATAEAGTDLEDEVRLPGLPTWAPNFTAGGQTESFLNRHFLTAFRPSQRPRYRASGGATYHPEFDAAGQKLLLKGHILGIIAETSHVVRPPARPKLSDCPGYRANLAQSYLAYSRALLSCESVAGIWKSTPYEPTGESRMRAYCLTLHGASDGFLHERINADGIEILFNLWLVFDMIPARIFWLLGLDTVSFYTKWRQAMVWLTWIRVVLFGWGPAIGPSTHGFDILLTRLAHRRVVRLEDWEEGKYIGLGPPLARLGDVVVLCRGAKMPLVLRLKAQGEWEFIGECYVHGVQNGSRWETLESQRIANGERETEFWVG</sequence>
<dbReference type="Proteomes" id="UP001197093">
    <property type="component" value="Unassembled WGS sequence"/>
</dbReference>
<evidence type="ECO:0000313" key="3">
    <source>
        <dbReference type="Proteomes" id="UP001197093"/>
    </source>
</evidence>
<reference evidence="2" key="1">
    <citation type="submission" date="2023-02" db="EMBL/GenBank/DDBJ databases">
        <authorList>
            <person name="Palmer J.M."/>
        </authorList>
    </citation>
    <scope>NUCLEOTIDE SEQUENCE</scope>
    <source>
        <strain evidence="2">FW57</strain>
    </source>
</reference>
<keyword evidence="3" id="KW-1185">Reference proteome</keyword>
<dbReference type="InterPro" id="IPR052895">
    <property type="entry name" value="HetReg/Transcr_Mod"/>
</dbReference>
<dbReference type="PANTHER" id="PTHR24148:SF64">
    <property type="entry name" value="HETEROKARYON INCOMPATIBILITY DOMAIN-CONTAINING PROTEIN"/>
    <property type="match status" value="1"/>
</dbReference>
<dbReference type="EMBL" id="JAHCVI010000001">
    <property type="protein sequence ID" value="KAG7293948.1"/>
    <property type="molecule type" value="Genomic_DNA"/>
</dbReference>